<organism evidence="1 2">
    <name type="scientific">Paractinoplanes ferrugineus</name>
    <dbReference type="NCBI Taxonomy" id="113564"/>
    <lineage>
        <taxon>Bacteria</taxon>
        <taxon>Bacillati</taxon>
        <taxon>Actinomycetota</taxon>
        <taxon>Actinomycetes</taxon>
        <taxon>Micromonosporales</taxon>
        <taxon>Micromonosporaceae</taxon>
        <taxon>Paractinoplanes</taxon>
    </lineage>
</organism>
<sequence length="56" mass="6038">MEADPDPQHRFGEGLAVHVISHRAAHALRVELTEANFSHARARVTLRTGAVGPAGR</sequence>
<dbReference type="EMBL" id="BOMM01000039">
    <property type="protein sequence ID" value="GIE12501.1"/>
    <property type="molecule type" value="Genomic_DNA"/>
</dbReference>
<evidence type="ECO:0000313" key="2">
    <source>
        <dbReference type="Proteomes" id="UP000598174"/>
    </source>
</evidence>
<accession>A0A919J8H9</accession>
<gene>
    <name evidence="1" type="ORF">Afe05nite_43410</name>
</gene>
<keyword evidence="2" id="KW-1185">Reference proteome</keyword>
<dbReference type="Proteomes" id="UP000598174">
    <property type="component" value="Unassembled WGS sequence"/>
</dbReference>
<dbReference type="AlphaFoldDB" id="A0A919J8H9"/>
<protein>
    <submittedName>
        <fullName evidence="1">Uncharacterized protein</fullName>
    </submittedName>
</protein>
<proteinExistence type="predicted"/>
<comment type="caution">
    <text evidence="1">The sequence shown here is derived from an EMBL/GenBank/DDBJ whole genome shotgun (WGS) entry which is preliminary data.</text>
</comment>
<reference evidence="1" key="1">
    <citation type="submission" date="2021-01" db="EMBL/GenBank/DDBJ databases">
        <title>Whole genome shotgun sequence of Actinoplanes ferrugineus NBRC 15555.</title>
        <authorList>
            <person name="Komaki H."/>
            <person name="Tamura T."/>
        </authorList>
    </citation>
    <scope>NUCLEOTIDE SEQUENCE</scope>
    <source>
        <strain evidence="1">NBRC 15555</strain>
    </source>
</reference>
<name>A0A919J8H9_9ACTN</name>
<evidence type="ECO:0000313" key="1">
    <source>
        <dbReference type="EMBL" id="GIE12501.1"/>
    </source>
</evidence>